<dbReference type="AlphaFoldDB" id="G5NBH9"/>
<name>G5NBH9_SALET</name>
<dbReference type="BioCyc" id="SENT913075:G120P-3408-MONOMER"/>
<gene>
    <name evidence="2" type="ORF">LTSEINV_1868</name>
</gene>
<reference evidence="2 3" key="1">
    <citation type="journal article" date="2011" name="BMC Genomics">
        <title>Genome sequencing reveals diversification of virulence factor content and possible host adaptation in distinct subpopulations of Salmonella enterica.</title>
        <authorList>
            <person name="den Bakker H.C."/>
            <person name="Moreno Switt A.I."/>
            <person name="Govoni G."/>
            <person name="Cummings C.A."/>
            <person name="Ranieri M.L."/>
            <person name="Degoricija L."/>
            <person name="Hoelzer K."/>
            <person name="Rodriguez-Rivera L.D."/>
            <person name="Brown S."/>
            <person name="Bolchacova E."/>
            <person name="Furtado M.R."/>
            <person name="Wiedmann M."/>
        </authorList>
    </citation>
    <scope>NUCLEOTIDE SEQUENCE [LARGE SCALE GENOMIC DNA]</scope>
    <source>
        <strain evidence="2 3">R8-3668</strain>
    </source>
</reference>
<dbReference type="Pfam" id="PF03614">
    <property type="entry name" value="Flag1_repress"/>
    <property type="match status" value="1"/>
</dbReference>
<evidence type="ECO:0000313" key="2">
    <source>
        <dbReference type="EMBL" id="EHC59364.1"/>
    </source>
</evidence>
<sequence length="351" mass="38746">MRLAPGATKTTIPAGATTKTEVQELKDTPTVVSADAKNALIAGGVDATDANGAELVKMSYTDKNGKTIEGGYALKAGDKYYAADYDEATGAIKAKTTSYTAADGTTKTAANQLGGVDGKTEVVTIDGKMVLPFWRRLTRSRRTCCLCYVNLFRFIQPRESGAFSFSIDEYIFMECIAVNDISYGREAEIWPRDYSMLARRVQFLRFNDIPVQLVSNNARIITGYIAKFNPRENLILASDKPKGNKRIEVKLESLAILEELSGNDAFNLSLVPADEFNLQQYTPSRRDYFSICNKCYKQGVGIKIYMKYGQVLTGKTTGVNASQVGVRTSNGNHMQVMFDWVSRITSSDYAE</sequence>
<dbReference type="PATRIC" id="fig|913075.3.peg.1430"/>
<dbReference type="GO" id="GO:0003700">
    <property type="term" value="F:DNA-binding transcription factor activity"/>
    <property type="evidence" value="ECO:0007669"/>
    <property type="project" value="InterPro"/>
</dbReference>
<keyword evidence="2" id="KW-0966">Cell projection</keyword>
<evidence type="ECO:0000313" key="3">
    <source>
        <dbReference type="Proteomes" id="UP000003532"/>
    </source>
</evidence>
<comment type="caution">
    <text evidence="2">The sequence shown here is derived from an EMBL/GenBank/DDBJ whole genome shotgun (WGS) entry which is preliminary data.</text>
</comment>
<dbReference type="InterPro" id="IPR003223">
    <property type="entry name" value="Flag1_repressor"/>
</dbReference>
<organism evidence="2 3">
    <name type="scientific">Salmonella enterica subsp. enterica serovar Inverness str. R8-3668</name>
    <dbReference type="NCBI Taxonomy" id="913075"/>
    <lineage>
        <taxon>Bacteria</taxon>
        <taxon>Pseudomonadati</taxon>
        <taxon>Pseudomonadota</taxon>
        <taxon>Gammaproteobacteria</taxon>
        <taxon>Enterobacterales</taxon>
        <taxon>Enterobacteriaceae</taxon>
        <taxon>Salmonella</taxon>
    </lineage>
</organism>
<accession>G5NBH9</accession>
<protein>
    <submittedName>
        <fullName evidence="2">Phase 2 flagellin</fullName>
    </submittedName>
</protein>
<dbReference type="InterPro" id="IPR049365">
    <property type="entry name" value="FLIC_barrel"/>
</dbReference>
<keyword evidence="2" id="KW-0282">Flagellum</keyword>
<evidence type="ECO:0000259" key="1">
    <source>
        <dbReference type="Pfam" id="PF21504"/>
    </source>
</evidence>
<dbReference type="Gene3D" id="2.170.280.10">
    <property type="entry name" value="f41 fragment of flagellin, middle domain"/>
    <property type="match status" value="1"/>
</dbReference>
<dbReference type="EMBL" id="AFCO01000633">
    <property type="protein sequence ID" value="EHC59364.1"/>
    <property type="molecule type" value="Genomic_DNA"/>
</dbReference>
<dbReference type="Proteomes" id="UP000003532">
    <property type="component" value="Unassembled WGS sequence"/>
</dbReference>
<dbReference type="Pfam" id="PF21504">
    <property type="entry name" value="FLIC_barrel"/>
    <property type="match status" value="1"/>
</dbReference>
<proteinExistence type="predicted"/>
<keyword evidence="2" id="KW-0969">Cilium</keyword>
<feature type="domain" description="Flagellin barrel" evidence="1">
    <location>
        <begin position="96"/>
        <end position="128"/>
    </location>
</feature>